<dbReference type="OrthoDB" id="629492at2759"/>
<dbReference type="AlphaFoldDB" id="A0A316VH55"/>
<feature type="region of interest" description="Disordered" evidence="2">
    <location>
        <begin position="1"/>
        <end position="27"/>
    </location>
</feature>
<dbReference type="InterPro" id="IPR019734">
    <property type="entry name" value="TPR_rpt"/>
</dbReference>
<dbReference type="InParanoid" id="A0A316VH55"/>
<feature type="compositionally biased region" description="Basic residues" evidence="2">
    <location>
        <begin position="1"/>
        <end position="14"/>
    </location>
</feature>
<protein>
    <recommendedName>
        <fullName evidence="5">TPR-like protein</fullName>
    </recommendedName>
</protein>
<evidence type="ECO:0000313" key="3">
    <source>
        <dbReference type="EMBL" id="PWN34835.1"/>
    </source>
</evidence>
<evidence type="ECO:0000256" key="1">
    <source>
        <dbReference type="ARBA" id="ARBA00022803"/>
    </source>
</evidence>
<dbReference type="PANTHER" id="PTHR46423">
    <property type="entry name" value="RNA POLYMERASE II-ASSOCIATED PROTEIN 3"/>
    <property type="match status" value="1"/>
</dbReference>
<dbReference type="SMART" id="SM00028">
    <property type="entry name" value="TPR"/>
    <property type="match status" value="3"/>
</dbReference>
<evidence type="ECO:0000313" key="4">
    <source>
        <dbReference type="Proteomes" id="UP000245771"/>
    </source>
</evidence>
<organism evidence="3 4">
    <name type="scientific">Meira miltonrushii</name>
    <dbReference type="NCBI Taxonomy" id="1280837"/>
    <lineage>
        <taxon>Eukaryota</taxon>
        <taxon>Fungi</taxon>
        <taxon>Dikarya</taxon>
        <taxon>Basidiomycota</taxon>
        <taxon>Ustilaginomycotina</taxon>
        <taxon>Exobasidiomycetes</taxon>
        <taxon>Exobasidiales</taxon>
        <taxon>Brachybasidiaceae</taxon>
        <taxon>Meira</taxon>
    </lineage>
</organism>
<name>A0A316VH55_9BASI</name>
<keyword evidence="1" id="KW-0802">TPR repeat</keyword>
<dbReference type="SUPFAM" id="SSF48452">
    <property type="entry name" value="TPR-like"/>
    <property type="match status" value="1"/>
</dbReference>
<dbReference type="PANTHER" id="PTHR46423:SF1">
    <property type="entry name" value="RNA POLYMERASE II-ASSOCIATED PROTEIN 3"/>
    <property type="match status" value="1"/>
</dbReference>
<sequence length="580" mass="65902">MSRGKKKIKIRRSRSGTTAHIKGDQNGNDDAVMDACGRRIDGKTITSKVFSHHSHQDEEYICDHKKFDEKSVKRVSQLLSDLFATHFILALPLLFYEELQRIEIEVIRATVMDFIEEGLDPRQINSIAEDVDTESRIKTQTEKYLDKLCLIVTRISTEDTFDLVCDLSARHGRDLNKWGPPCACSFANCLGCLQTLTESVLQTQPIIPDMNKFRSDKYSAFSIKNILKRERAADIGTSSESSYNRFAETWQALDDLFWKVSGKIKPMQIPSIRAAIDKIKATNGVAIWYAVASRELKTWTSYGNKGKGKRDQIETTEEDILTAKNLMSIFKCSEITNSKEEDDSARASFAINGRKHLGTVCKEQGNAAFGRTCYIEAAEHYTRGIGYDAENAVIPLNRAQCSIKLERFEEAELDCSTSILIDVTNYKSWCRRARSRFSQGKLEEGKSDLEHALFLALNDEKTYKDRLQLCQGFLMEAVKEYDPSSITSKKWQLPSYPEIQDMHKHDQTSSSSNSKNSDSSNRTSSTTIPEVSIEDVYMQVLFTVAFSLIVRQKTGVRIRVPISLWKKPERISEKVRSIMI</sequence>
<dbReference type="Gene3D" id="1.25.40.10">
    <property type="entry name" value="Tetratricopeptide repeat domain"/>
    <property type="match status" value="1"/>
</dbReference>
<accession>A0A316VH55</accession>
<keyword evidence="4" id="KW-1185">Reference proteome</keyword>
<feature type="region of interest" description="Disordered" evidence="2">
    <location>
        <begin position="503"/>
        <end position="526"/>
    </location>
</feature>
<proteinExistence type="predicted"/>
<reference evidence="3 4" key="1">
    <citation type="journal article" date="2018" name="Mol. Biol. Evol.">
        <title>Broad Genomic Sampling Reveals a Smut Pathogenic Ancestry of the Fungal Clade Ustilaginomycotina.</title>
        <authorList>
            <person name="Kijpornyongpan T."/>
            <person name="Mondo S.J."/>
            <person name="Barry K."/>
            <person name="Sandor L."/>
            <person name="Lee J."/>
            <person name="Lipzen A."/>
            <person name="Pangilinan J."/>
            <person name="LaButti K."/>
            <person name="Hainaut M."/>
            <person name="Henrissat B."/>
            <person name="Grigoriev I.V."/>
            <person name="Spatafora J.W."/>
            <person name="Aime M.C."/>
        </authorList>
    </citation>
    <scope>NUCLEOTIDE SEQUENCE [LARGE SCALE GENOMIC DNA]</scope>
    <source>
        <strain evidence="3 4">MCA 3882</strain>
    </source>
</reference>
<gene>
    <name evidence="3" type="ORF">FA14DRAFT_154269</name>
</gene>
<dbReference type="EMBL" id="KZ819603">
    <property type="protein sequence ID" value="PWN34835.1"/>
    <property type="molecule type" value="Genomic_DNA"/>
</dbReference>
<dbReference type="GO" id="GO:0101031">
    <property type="term" value="C:protein folding chaperone complex"/>
    <property type="evidence" value="ECO:0007669"/>
    <property type="project" value="TreeGrafter"/>
</dbReference>
<feature type="compositionally biased region" description="Low complexity" evidence="2">
    <location>
        <begin position="508"/>
        <end position="526"/>
    </location>
</feature>
<evidence type="ECO:0000256" key="2">
    <source>
        <dbReference type="SAM" id="MobiDB-lite"/>
    </source>
</evidence>
<dbReference type="InterPro" id="IPR011990">
    <property type="entry name" value="TPR-like_helical_dom_sf"/>
</dbReference>
<dbReference type="Proteomes" id="UP000245771">
    <property type="component" value="Unassembled WGS sequence"/>
</dbReference>
<dbReference type="GeneID" id="37019449"/>
<dbReference type="RefSeq" id="XP_025355137.1">
    <property type="nucleotide sequence ID" value="XM_025497668.1"/>
</dbReference>
<dbReference type="InterPro" id="IPR051966">
    <property type="entry name" value="RPAP3"/>
</dbReference>
<dbReference type="STRING" id="1280837.A0A316VH55"/>
<evidence type="ECO:0008006" key="5">
    <source>
        <dbReference type="Google" id="ProtNLM"/>
    </source>
</evidence>